<dbReference type="EMBL" id="JASMQC010000014">
    <property type="protein sequence ID" value="KAK1940660.1"/>
    <property type="molecule type" value="Genomic_DNA"/>
</dbReference>
<dbReference type="InterPro" id="IPR011989">
    <property type="entry name" value="ARM-like"/>
</dbReference>
<dbReference type="InterPro" id="IPR016024">
    <property type="entry name" value="ARM-type_fold"/>
</dbReference>
<keyword evidence="1" id="KW-0175">Coiled coil</keyword>
<feature type="coiled-coil region" evidence="1">
    <location>
        <begin position="84"/>
        <end position="118"/>
    </location>
</feature>
<keyword evidence="3" id="KW-1185">Reference proteome</keyword>
<sequence length="665" mass="72962">MRSTSLPATFSLPVLYATGIPIGTNTKGTGALSTARGAPTRERLERKSVINTDPRSRVTSSQVRVHDLSQMLQSTKRDQILAQQAAVEEERKRWKVTLQSLQAELDQERNDKEAQKNWQCRFLMTSEVPQDVFSSSGPKPASAIDPKEDVLSRFAQSLALLPASLAPQVVDAGQKLGDIVTGSVLIALVHLAIYRTRSRSHSLSNGALDIREQIIKAGIATPLADILEHSHNARILVEASRLCAALASYIPNKRVLASKNIVRFLVQHIMPQFPPRTREKRDDDDDEDPSILFEKLPFPWDSAVQQNMLSALVNLSHDSEILRSQIAASPYFLPTVVRYVRESSNAGVQTEAAKLLGNTAYNHIVNQSTLMAAEAPTALTECLTAANLQRSPQLARAGAIGLANLAYTSVNQLTIGYSNASTLLLQLLVDAVGQPAVVEAASTALACLCHLNPPNKARIAAQNGLQVLLYALSTMPNPENDEDEDGVGAACIALCESFAVIANSRPNREQVMELDGHFLLCQLCHQCSVTKTSKLLESSARAICALVPPPRERNALIADNRESKMETKSIALKTLERARHLLSHRHREEEDATMKGRQQWLMQTINELASYQVSESQYAAATLSSEKPESGEEQSLTEFRERSNFLLASLTVIPPDDLCPLFYDE</sequence>
<organism evidence="2 3">
    <name type="scientific">Phytophthora citrophthora</name>
    <dbReference type="NCBI Taxonomy" id="4793"/>
    <lineage>
        <taxon>Eukaryota</taxon>
        <taxon>Sar</taxon>
        <taxon>Stramenopiles</taxon>
        <taxon>Oomycota</taxon>
        <taxon>Peronosporomycetes</taxon>
        <taxon>Peronosporales</taxon>
        <taxon>Peronosporaceae</taxon>
        <taxon>Phytophthora</taxon>
    </lineage>
</organism>
<dbReference type="Proteomes" id="UP001259832">
    <property type="component" value="Unassembled WGS sequence"/>
</dbReference>
<proteinExistence type="predicted"/>
<dbReference type="AlphaFoldDB" id="A0AAD9GLE6"/>
<evidence type="ECO:0000256" key="1">
    <source>
        <dbReference type="SAM" id="Coils"/>
    </source>
</evidence>
<accession>A0AAD9GLE6</accession>
<name>A0AAD9GLE6_9STRA</name>
<dbReference type="SUPFAM" id="SSF48371">
    <property type="entry name" value="ARM repeat"/>
    <property type="match status" value="1"/>
</dbReference>
<comment type="caution">
    <text evidence="2">The sequence shown here is derived from an EMBL/GenBank/DDBJ whole genome shotgun (WGS) entry which is preliminary data.</text>
</comment>
<reference evidence="2" key="1">
    <citation type="submission" date="2023-08" db="EMBL/GenBank/DDBJ databases">
        <title>Reference Genome Resource for the Citrus Pathogen Phytophthora citrophthora.</title>
        <authorList>
            <person name="Moller H."/>
            <person name="Coetzee B."/>
            <person name="Rose L.J."/>
            <person name="Van Niekerk J.M."/>
        </authorList>
    </citation>
    <scope>NUCLEOTIDE SEQUENCE</scope>
    <source>
        <strain evidence="2">STE-U-9442</strain>
    </source>
</reference>
<dbReference type="Gene3D" id="1.25.10.10">
    <property type="entry name" value="Leucine-rich Repeat Variant"/>
    <property type="match status" value="2"/>
</dbReference>
<gene>
    <name evidence="2" type="ORF">P3T76_008111</name>
</gene>
<evidence type="ECO:0000313" key="2">
    <source>
        <dbReference type="EMBL" id="KAK1940660.1"/>
    </source>
</evidence>
<evidence type="ECO:0000313" key="3">
    <source>
        <dbReference type="Proteomes" id="UP001259832"/>
    </source>
</evidence>
<protein>
    <submittedName>
        <fullName evidence="2">Uncharacterized protein</fullName>
    </submittedName>
</protein>